<feature type="transmembrane region" description="Helical" evidence="7">
    <location>
        <begin position="252"/>
        <end position="273"/>
    </location>
</feature>
<evidence type="ECO:0000256" key="2">
    <source>
        <dbReference type="ARBA" id="ARBA00022692"/>
    </source>
</evidence>
<dbReference type="PANTHER" id="PTHR30518:SF2">
    <property type="entry name" value="ENDOLYTIC MUREIN TRANSGLYCOSYLASE"/>
    <property type="match status" value="1"/>
</dbReference>
<keyword evidence="3 7" id="KW-1133">Transmembrane helix</keyword>
<accession>A0A124C4G2</accession>
<reference evidence="9 10" key="2">
    <citation type="journal article" date="2016" name="Genome Announc.">
        <title>Draft Genome Sequences of Streptomyces scabiei S58, Streptomyces turgidiscabies T45, and Streptomyces acidiscabies a10, the Pathogens of Potato Common Scab, Isolated in Japan.</title>
        <authorList>
            <person name="Tomihama T."/>
            <person name="Nishi Y."/>
            <person name="Sakai M."/>
            <person name="Ikenaga M."/>
            <person name="Okubo T."/>
            <person name="Ikeda S."/>
        </authorList>
    </citation>
    <scope>NUCLEOTIDE SEQUENCE [LARGE SCALE GENOMIC DNA]</scope>
    <source>
        <strain evidence="9 10">S58</strain>
    </source>
</reference>
<feature type="region of interest" description="Disordered" evidence="8">
    <location>
        <begin position="1"/>
        <end position="248"/>
    </location>
</feature>
<evidence type="ECO:0000256" key="8">
    <source>
        <dbReference type="SAM" id="MobiDB-lite"/>
    </source>
</evidence>
<gene>
    <name evidence="7" type="primary">mltG</name>
    <name evidence="9" type="ORF">SsS58_04764</name>
</gene>
<dbReference type="GO" id="GO:0008932">
    <property type="term" value="F:lytic endotransglycosylase activity"/>
    <property type="evidence" value="ECO:0007669"/>
    <property type="project" value="UniProtKB-UniRule"/>
</dbReference>
<evidence type="ECO:0000256" key="6">
    <source>
        <dbReference type="ARBA" id="ARBA00023316"/>
    </source>
</evidence>
<dbReference type="Pfam" id="PF02618">
    <property type="entry name" value="YceG"/>
    <property type="match status" value="1"/>
</dbReference>
<evidence type="ECO:0000256" key="1">
    <source>
        <dbReference type="ARBA" id="ARBA00022475"/>
    </source>
</evidence>
<dbReference type="GO" id="GO:0071555">
    <property type="term" value="P:cell wall organization"/>
    <property type="evidence" value="ECO:0007669"/>
    <property type="project" value="UniProtKB-KW"/>
</dbReference>
<protein>
    <recommendedName>
        <fullName evidence="7">Endolytic murein transglycosylase</fullName>
        <ecNumber evidence="7">4.2.2.29</ecNumber>
    </recommendedName>
    <alternativeName>
        <fullName evidence="7">Peptidoglycan lytic transglycosylase</fullName>
    </alternativeName>
    <alternativeName>
        <fullName evidence="7">Peptidoglycan polymerization terminase</fullName>
    </alternativeName>
</protein>
<dbReference type="CDD" id="cd08010">
    <property type="entry name" value="MltG_like"/>
    <property type="match status" value="1"/>
</dbReference>
<dbReference type="Proteomes" id="UP000067448">
    <property type="component" value="Unassembled WGS sequence"/>
</dbReference>
<reference evidence="10" key="3">
    <citation type="submission" date="2016-02" db="EMBL/GenBank/DDBJ databases">
        <title>Draft genome of pathogenic Streptomyces sp. in Japan.</title>
        <authorList>
            <person name="Tomihama T."/>
            <person name="Ikenaga M."/>
            <person name="Sakai M."/>
            <person name="Okubo T."/>
            <person name="Ikeda S."/>
        </authorList>
    </citation>
    <scope>NUCLEOTIDE SEQUENCE [LARGE SCALE GENOMIC DNA]</scope>
    <source>
        <strain evidence="10">S58</strain>
    </source>
</reference>
<evidence type="ECO:0000313" key="9">
    <source>
        <dbReference type="EMBL" id="GAQ64371.1"/>
    </source>
</evidence>
<comment type="caution">
    <text evidence="9">The sequence shown here is derived from an EMBL/GenBank/DDBJ whole genome shotgun (WGS) entry which is preliminary data.</text>
</comment>
<keyword evidence="4 7" id="KW-0472">Membrane</keyword>
<dbReference type="GO" id="GO:0005886">
    <property type="term" value="C:plasma membrane"/>
    <property type="evidence" value="ECO:0007669"/>
    <property type="project" value="UniProtKB-SubCell"/>
</dbReference>
<evidence type="ECO:0000313" key="10">
    <source>
        <dbReference type="Proteomes" id="UP000067448"/>
    </source>
</evidence>
<evidence type="ECO:0000256" key="7">
    <source>
        <dbReference type="HAMAP-Rule" id="MF_02065"/>
    </source>
</evidence>
<feature type="site" description="Important for catalytic activity" evidence="7">
    <location>
        <position position="481"/>
    </location>
</feature>
<organism evidence="9 10">
    <name type="scientific">Streptomyces scabiei</name>
    <dbReference type="NCBI Taxonomy" id="1930"/>
    <lineage>
        <taxon>Bacteria</taxon>
        <taxon>Bacillati</taxon>
        <taxon>Actinomycetota</taxon>
        <taxon>Actinomycetes</taxon>
        <taxon>Kitasatosporales</taxon>
        <taxon>Streptomycetaceae</taxon>
        <taxon>Streptomyces</taxon>
    </lineage>
</organism>
<dbReference type="NCBIfam" id="TIGR00247">
    <property type="entry name" value="endolytic transglycosylase MltG"/>
    <property type="match status" value="1"/>
</dbReference>
<evidence type="ECO:0000256" key="3">
    <source>
        <dbReference type="ARBA" id="ARBA00022989"/>
    </source>
</evidence>
<reference evidence="10" key="1">
    <citation type="submission" date="2015-11" db="EMBL/GenBank/DDBJ databases">
        <authorList>
            <consortium name="Cross-ministerial Strategic Innovation Promotion Program (SIP) consortium"/>
            <person name="Tomihama T."/>
            <person name="Ikenaga M."/>
            <person name="Sakai M."/>
            <person name="Okubo T."/>
            <person name="Ikeda S."/>
        </authorList>
    </citation>
    <scope>NUCLEOTIDE SEQUENCE [LARGE SCALE GENOMIC DNA]</scope>
    <source>
        <strain evidence="10">S58</strain>
    </source>
</reference>
<dbReference type="AlphaFoldDB" id="A0A124C4G2"/>
<proteinExistence type="inferred from homology"/>
<comment type="subcellular location">
    <subcellularLocation>
        <location evidence="7">Cell membrane</location>
        <topology evidence="7">Single-pass membrane protein</topology>
    </subcellularLocation>
</comment>
<dbReference type="OrthoDB" id="9814591at2"/>
<comment type="function">
    <text evidence="7">Functions as a peptidoglycan terminase that cleaves nascent peptidoglycan strands endolytically to terminate their elongation.</text>
</comment>
<feature type="compositionally biased region" description="Low complexity" evidence="8">
    <location>
        <begin position="21"/>
        <end position="109"/>
    </location>
</feature>
<feature type="compositionally biased region" description="Basic and acidic residues" evidence="8">
    <location>
        <begin position="182"/>
        <end position="196"/>
    </location>
</feature>
<name>A0A124C4G2_STRSC</name>
<keyword evidence="2 7" id="KW-0812">Transmembrane</keyword>
<dbReference type="EC" id="4.2.2.29" evidence="7"/>
<dbReference type="GO" id="GO:0009252">
    <property type="term" value="P:peptidoglycan biosynthetic process"/>
    <property type="evidence" value="ECO:0007669"/>
    <property type="project" value="UniProtKB-UniRule"/>
</dbReference>
<dbReference type="PANTHER" id="PTHR30518">
    <property type="entry name" value="ENDOLYTIC MUREIN TRANSGLYCOSYLASE"/>
    <property type="match status" value="1"/>
</dbReference>
<dbReference type="RefSeq" id="WP_059081897.1">
    <property type="nucleotide sequence ID" value="NZ_BCMM01000023.1"/>
</dbReference>
<sequence length="606" mass="66467">MTEYGRGPGSEPWHPDDPLYGDAGWDGQQAQGPQSSYGGQPQQHYPEQQQYQQQYDNGNAAWNNGQQGHQDAYAQQQYQQEYGDPAQQYAGQNQHQQQYAGHGQQQYDHTGANGWNHGTHQHAQAPYVADPADPYGAQQQAMAYGGGQQDFYGTPDAYPPPEPPSRRGTESAAAPAPAPEPAPEREEQPAAERTDWDPGPDQGEHAFFAGGGDDDDDDEPEARSRADRKGRGGKSGKGGKPGKGGKKRRSGCACLVVVMVFGGGFAGVSYFGYQFYQSRFAENPDYEGDGTNETVTVTVAKGEFGSAIGQKLKTAGVVKSVDAFTAALAQLPEKEQIQAGVYLLKKEMSAEKAIALMLDPKSQSNFTVTEGERNNVVYDKIDKELGLDKGATRDVAEKKWETLGLPDWANDNKDIKDPLEGFLYPSTYPVAKGMKPEAVLKEMVDLANAKYKEMDLEGKAKGLKLENPLQVLTVASLVQAEGFSKKDFEKVARVVYNRLDKNNTETYGLLDFDSTVNYLRGESKLATGSVNSLRQINDPYNTYKIKGLPPGPIDNPGEVAIKAALKPAKGDWYYFVSISKEETLFAVTNEEHNRNRKKYEEAQNGR</sequence>
<comment type="similarity">
    <text evidence="7">Belongs to the transglycosylase MltG family.</text>
</comment>
<keyword evidence="6 7" id="KW-0961">Cell wall biogenesis/degradation</keyword>
<feature type="compositionally biased region" description="Basic and acidic residues" evidence="8">
    <location>
        <begin position="221"/>
        <end position="230"/>
    </location>
</feature>
<dbReference type="Gene3D" id="3.30.1490.480">
    <property type="entry name" value="Endolytic murein transglycosylase"/>
    <property type="match status" value="1"/>
</dbReference>
<evidence type="ECO:0000256" key="5">
    <source>
        <dbReference type="ARBA" id="ARBA00023239"/>
    </source>
</evidence>
<keyword evidence="5 7" id="KW-0456">Lyase</keyword>
<dbReference type="InterPro" id="IPR003770">
    <property type="entry name" value="MLTG-like"/>
</dbReference>
<dbReference type="HAMAP" id="MF_02065">
    <property type="entry name" value="MltG"/>
    <property type="match status" value="1"/>
</dbReference>
<dbReference type="EMBL" id="BCMM01000023">
    <property type="protein sequence ID" value="GAQ64371.1"/>
    <property type="molecule type" value="Genomic_DNA"/>
</dbReference>
<comment type="catalytic activity">
    <reaction evidence="7">
        <text>a peptidoglycan chain = a peptidoglycan chain with N-acetyl-1,6-anhydromuramyl-[peptide] at the reducing end + a peptidoglycan chain with N-acetylglucosamine at the non-reducing end.</text>
        <dbReference type="EC" id="4.2.2.29"/>
    </reaction>
</comment>
<evidence type="ECO:0000256" key="4">
    <source>
        <dbReference type="ARBA" id="ARBA00023136"/>
    </source>
</evidence>
<keyword evidence="1 7" id="KW-1003">Cell membrane</keyword>